<name>A0A6Y2M7E5_SALIN</name>
<reference evidence="1" key="1">
    <citation type="journal article" date="2018" name="Genome Biol.">
        <title>SKESA: strategic k-mer extension for scrupulous assemblies.</title>
        <authorList>
            <person name="Souvorov A."/>
            <person name="Agarwala R."/>
            <person name="Lipman D.J."/>
        </authorList>
    </citation>
    <scope>NUCLEOTIDE SEQUENCE</scope>
    <source>
        <strain evidence="1">Salmonella enterica</strain>
    </source>
</reference>
<evidence type="ECO:0000313" key="1">
    <source>
        <dbReference type="EMBL" id="HAB4498628.1"/>
    </source>
</evidence>
<dbReference type="EMBL" id="DAAGTM010000283">
    <property type="protein sequence ID" value="HAB4498628.1"/>
    <property type="molecule type" value="Genomic_DNA"/>
</dbReference>
<organism evidence="1">
    <name type="scientific">Salmonella infantis</name>
    <dbReference type="NCBI Taxonomy" id="595"/>
    <lineage>
        <taxon>Bacteria</taxon>
        <taxon>Pseudomonadati</taxon>
        <taxon>Pseudomonadota</taxon>
        <taxon>Gammaproteobacteria</taxon>
        <taxon>Enterobacterales</taxon>
        <taxon>Enterobacteriaceae</taxon>
        <taxon>Salmonella</taxon>
    </lineage>
</organism>
<sequence length="142" mass="16691">VSLVLNVSFDIPQENLNRIKEEHRLSMASENIVGDLLERYLAEKLEPCGWIWCSGTSVKAVDFIHYDNEKDEWGLLQVKNRDNTENSSSSKIRDNTPIKKWFRTFSQRDATNWENFPDEVSSKDLNEDDFRAFVESYLRKIK</sequence>
<dbReference type="GO" id="GO:0009307">
    <property type="term" value="P:DNA restriction-modification system"/>
    <property type="evidence" value="ECO:0007669"/>
    <property type="project" value="InterPro"/>
</dbReference>
<keyword evidence="1" id="KW-0540">Nuclease</keyword>
<protein>
    <submittedName>
        <fullName evidence="1">SinI family restriction endonuclease</fullName>
    </submittedName>
</protein>
<dbReference type="GO" id="GO:0003677">
    <property type="term" value="F:DNA binding"/>
    <property type="evidence" value="ECO:0007669"/>
    <property type="project" value="InterPro"/>
</dbReference>
<feature type="non-terminal residue" evidence="1">
    <location>
        <position position="1"/>
    </location>
</feature>
<keyword evidence="1" id="KW-0255">Endonuclease</keyword>
<accession>A0A6Y2M7E5</accession>
<dbReference type="GO" id="GO:0009036">
    <property type="term" value="F:type II site-specific deoxyribonuclease activity"/>
    <property type="evidence" value="ECO:0007669"/>
    <property type="project" value="InterPro"/>
</dbReference>
<proteinExistence type="predicted"/>
<reference evidence="1" key="2">
    <citation type="submission" date="2019-10" db="EMBL/GenBank/DDBJ databases">
        <authorList>
            <consortium name="NCBI Pathogen Detection Project"/>
        </authorList>
    </citation>
    <scope>NUCLEOTIDE SEQUENCE</scope>
    <source>
        <strain evidence="1">Salmonella enterica</strain>
    </source>
</reference>
<keyword evidence="1" id="KW-0378">Hydrolase</keyword>
<dbReference type="AlphaFoldDB" id="A0A6Y2M7E5"/>
<dbReference type="InterPro" id="IPR019070">
    <property type="entry name" value="Restrct_endonuc_II_SinI"/>
</dbReference>
<gene>
    <name evidence="1" type="ORF">GB462_21900</name>
</gene>
<comment type="caution">
    <text evidence="1">The sequence shown here is derived from an EMBL/GenBank/DDBJ whole genome shotgun (WGS) entry which is preliminary data.</text>
</comment>
<dbReference type="Pfam" id="PF09570">
    <property type="entry name" value="RE_SinI"/>
    <property type="match status" value="1"/>
</dbReference>